<dbReference type="InterPro" id="IPR036412">
    <property type="entry name" value="HAD-like_sf"/>
</dbReference>
<dbReference type="AlphaFoldDB" id="A0A4R7BAS8"/>
<dbReference type="SFLD" id="SFLDS00003">
    <property type="entry name" value="Haloacid_Dehalogenase"/>
    <property type="match status" value="1"/>
</dbReference>
<dbReference type="OrthoDB" id="9782449at2"/>
<reference evidence="1 2" key="1">
    <citation type="submission" date="2019-03" db="EMBL/GenBank/DDBJ databases">
        <title>Genomic Encyclopedia of Type Strains, Phase III (KMG-III): the genomes of soil and plant-associated and newly described type strains.</title>
        <authorList>
            <person name="Whitman W."/>
        </authorList>
    </citation>
    <scope>NUCLEOTIDE SEQUENCE [LARGE SCALE GENOMIC DNA]</scope>
    <source>
        <strain evidence="1 2">CECT 8976</strain>
    </source>
</reference>
<dbReference type="GO" id="GO:0005829">
    <property type="term" value="C:cytosol"/>
    <property type="evidence" value="ECO:0007669"/>
    <property type="project" value="TreeGrafter"/>
</dbReference>
<dbReference type="Gene3D" id="3.40.50.1000">
    <property type="entry name" value="HAD superfamily/HAD-like"/>
    <property type="match status" value="1"/>
</dbReference>
<dbReference type="PANTHER" id="PTHR43434:SF24">
    <property type="entry name" value="HYDROLASE-RELATED"/>
    <property type="match status" value="1"/>
</dbReference>
<dbReference type="Gene3D" id="1.10.150.240">
    <property type="entry name" value="Putative phosphatase, domain 2"/>
    <property type="match status" value="1"/>
</dbReference>
<dbReference type="InterPro" id="IPR023214">
    <property type="entry name" value="HAD_sf"/>
</dbReference>
<sequence length="219" mass="23296">MSQTFDLIVFDWDGTLMDSTAHIARAIQEACAELGLTVPDARQARAVIGLSLAEALSAACPDLPSSRYPEMIAAYRKHFFVGDEEIDLFEGVPEALSELSGGRALLAVATGKSRRGLERALAATNLVPVFAATRTQDDCPSKPHPAMLLELMAQLGAEPARTLMIGDTTHDLLMAEAAGTHAAGVLSGAHSRDELASCPNLGLFEDFGALYAWLKTRTA</sequence>
<dbReference type="PANTHER" id="PTHR43434">
    <property type="entry name" value="PHOSPHOGLYCOLATE PHOSPHATASE"/>
    <property type="match status" value="1"/>
</dbReference>
<evidence type="ECO:0000313" key="1">
    <source>
        <dbReference type="EMBL" id="TDR82060.1"/>
    </source>
</evidence>
<dbReference type="InterPro" id="IPR050155">
    <property type="entry name" value="HAD-like_hydrolase_sf"/>
</dbReference>
<dbReference type="InterPro" id="IPR006439">
    <property type="entry name" value="HAD-SF_hydro_IA"/>
</dbReference>
<protein>
    <submittedName>
        <fullName evidence="1">Phosphoglycolate phosphatase</fullName>
    </submittedName>
</protein>
<gene>
    <name evidence="1" type="ORF">DFP86_102174</name>
</gene>
<dbReference type="InterPro" id="IPR023198">
    <property type="entry name" value="PGP-like_dom2"/>
</dbReference>
<evidence type="ECO:0000313" key="2">
    <source>
        <dbReference type="Proteomes" id="UP000295611"/>
    </source>
</evidence>
<dbReference type="SUPFAM" id="SSF56784">
    <property type="entry name" value="HAD-like"/>
    <property type="match status" value="1"/>
</dbReference>
<dbReference type="EMBL" id="SNZP01000002">
    <property type="protein sequence ID" value="TDR82060.1"/>
    <property type="molecule type" value="Genomic_DNA"/>
</dbReference>
<dbReference type="RefSeq" id="WP_133678494.1">
    <property type="nucleotide sequence ID" value="NZ_SNZP01000002.1"/>
</dbReference>
<dbReference type="GO" id="GO:0006281">
    <property type="term" value="P:DNA repair"/>
    <property type="evidence" value="ECO:0007669"/>
    <property type="project" value="TreeGrafter"/>
</dbReference>
<name>A0A4R7BAS8_9NEIS</name>
<dbReference type="Pfam" id="PF13419">
    <property type="entry name" value="HAD_2"/>
    <property type="match status" value="1"/>
</dbReference>
<dbReference type="SFLD" id="SFLDG01129">
    <property type="entry name" value="C1.5:_HAD__Beta-PGM__Phosphata"/>
    <property type="match status" value="1"/>
</dbReference>
<comment type="caution">
    <text evidence="1">The sequence shown here is derived from an EMBL/GenBank/DDBJ whole genome shotgun (WGS) entry which is preliminary data.</text>
</comment>
<keyword evidence="2" id="KW-1185">Reference proteome</keyword>
<dbReference type="NCBIfam" id="TIGR01549">
    <property type="entry name" value="HAD-SF-IA-v1"/>
    <property type="match status" value="1"/>
</dbReference>
<dbReference type="GO" id="GO:0008967">
    <property type="term" value="F:phosphoglycolate phosphatase activity"/>
    <property type="evidence" value="ECO:0007669"/>
    <property type="project" value="TreeGrafter"/>
</dbReference>
<proteinExistence type="predicted"/>
<accession>A0A4R7BAS8</accession>
<dbReference type="Proteomes" id="UP000295611">
    <property type="component" value="Unassembled WGS sequence"/>
</dbReference>
<dbReference type="InterPro" id="IPR041492">
    <property type="entry name" value="HAD_2"/>
</dbReference>
<organism evidence="1 2">
    <name type="scientific">Paludibacterium purpuratum</name>
    <dbReference type="NCBI Taxonomy" id="1144873"/>
    <lineage>
        <taxon>Bacteria</taxon>
        <taxon>Pseudomonadati</taxon>
        <taxon>Pseudomonadota</taxon>
        <taxon>Betaproteobacteria</taxon>
        <taxon>Neisseriales</taxon>
        <taxon>Chromobacteriaceae</taxon>
        <taxon>Paludibacterium</taxon>
    </lineage>
</organism>